<dbReference type="InterPro" id="IPR036250">
    <property type="entry name" value="AcylCo_DH-like_C"/>
</dbReference>
<dbReference type="GO" id="GO:0003995">
    <property type="term" value="F:acyl-CoA dehydrogenase activity"/>
    <property type="evidence" value="ECO:0007669"/>
    <property type="project" value="TreeGrafter"/>
</dbReference>
<proteinExistence type="inferred from homology"/>
<dbReference type="AlphaFoldDB" id="C1FET1"/>
<evidence type="ECO:0000259" key="8">
    <source>
        <dbReference type="Pfam" id="PF02770"/>
    </source>
</evidence>
<dbReference type="InterPro" id="IPR009100">
    <property type="entry name" value="AcylCoA_DH/oxidase_NM_dom_sf"/>
</dbReference>
<evidence type="ECO:0000259" key="7">
    <source>
        <dbReference type="Pfam" id="PF00441"/>
    </source>
</evidence>
<sequence>MEPSERAASLLVKLRAFMSDHVYPAEPILEAHAASDRRWEVHPKVEELKALAKAAGLWNLWLPRDSGRLLKIAPGRPGTDESEADAWMRGPGLTNLEYAHLAGCMGASVWASEFFNCSAPDTGNMEVLLRYGTKAQQERWLRPLLLGTIRSCFAMTEPAVASSDATNVTSSIVRRGDSYVVNGRKWWTSGACDPRCELAIFMGKTTPDGTPGVPKHRQQTMVLVPMRTKGVTVVRPLPVFGYDDAPHGHAETTFEDVVVSVKDAELLGEGRGFEIAQGRLGPGRLHHCMRLIGMGERALTLAARRAEARVAFGQPLSRNASVLQTLGRARVTLDGARLATLDAARRLDAEGNKAAKGAIAACKVAAPAAAIAVIDAAIQIHGALGVCDDTPLARMFAGARTLRLADGPDEVHLETIAKLEVRRSRM</sequence>
<dbReference type="InterPro" id="IPR037069">
    <property type="entry name" value="AcylCoA_DH/ox_N_sf"/>
</dbReference>
<dbReference type="InParanoid" id="C1FET1"/>
<dbReference type="RefSeq" id="XP_002507751.1">
    <property type="nucleotide sequence ID" value="XM_002507705.1"/>
</dbReference>
<dbReference type="InterPro" id="IPR050741">
    <property type="entry name" value="Acyl-CoA_dehydrogenase"/>
</dbReference>
<reference evidence="9 10" key="1">
    <citation type="journal article" date="2009" name="Science">
        <title>Green evolution and dynamic adaptations revealed by genomes of the marine picoeukaryotes Micromonas.</title>
        <authorList>
            <person name="Worden A.Z."/>
            <person name="Lee J.H."/>
            <person name="Mock T."/>
            <person name="Rouze P."/>
            <person name="Simmons M.P."/>
            <person name="Aerts A.L."/>
            <person name="Allen A.E."/>
            <person name="Cuvelier M.L."/>
            <person name="Derelle E."/>
            <person name="Everett M.V."/>
            <person name="Foulon E."/>
            <person name="Grimwood J."/>
            <person name="Gundlach H."/>
            <person name="Henrissat B."/>
            <person name="Napoli C."/>
            <person name="McDonald S.M."/>
            <person name="Parker M.S."/>
            <person name="Rombauts S."/>
            <person name="Salamov A."/>
            <person name="Von Dassow P."/>
            <person name="Badger J.H."/>
            <person name="Coutinho P.M."/>
            <person name="Demir E."/>
            <person name="Dubchak I."/>
            <person name="Gentemann C."/>
            <person name="Eikrem W."/>
            <person name="Gready J.E."/>
            <person name="John U."/>
            <person name="Lanier W."/>
            <person name="Lindquist E.A."/>
            <person name="Lucas S."/>
            <person name="Mayer K.F."/>
            <person name="Moreau H."/>
            <person name="Not F."/>
            <person name="Otillar R."/>
            <person name="Panaud O."/>
            <person name="Pangilinan J."/>
            <person name="Paulsen I."/>
            <person name="Piegu B."/>
            <person name="Poliakov A."/>
            <person name="Robbens S."/>
            <person name="Schmutz J."/>
            <person name="Toulza E."/>
            <person name="Wyss T."/>
            <person name="Zelensky A."/>
            <person name="Zhou K."/>
            <person name="Armbrust E.V."/>
            <person name="Bhattacharya D."/>
            <person name="Goodenough U.W."/>
            <person name="Van de Peer Y."/>
            <person name="Grigoriev I.V."/>
        </authorList>
    </citation>
    <scope>NUCLEOTIDE SEQUENCE [LARGE SCALE GENOMIC DNA]</scope>
    <source>
        <strain evidence="10">RCC299 / NOUM17</strain>
    </source>
</reference>
<dbReference type="Gene3D" id="2.40.110.10">
    <property type="entry name" value="Butyryl-CoA Dehydrogenase, subunit A, domain 2"/>
    <property type="match status" value="1"/>
</dbReference>
<dbReference type="Proteomes" id="UP000002009">
    <property type="component" value="Chromosome 1"/>
</dbReference>
<evidence type="ECO:0000256" key="3">
    <source>
        <dbReference type="ARBA" id="ARBA00022630"/>
    </source>
</evidence>
<dbReference type="Pfam" id="PF02770">
    <property type="entry name" value="Acyl-CoA_dh_M"/>
    <property type="match status" value="1"/>
</dbReference>
<keyword evidence="10" id="KW-1185">Reference proteome</keyword>
<accession>C1FET1</accession>
<dbReference type="GO" id="GO:0033539">
    <property type="term" value="P:fatty acid beta-oxidation using acyl-CoA dehydrogenase"/>
    <property type="evidence" value="ECO:0007669"/>
    <property type="project" value="TreeGrafter"/>
</dbReference>
<dbReference type="KEGG" id="mis:MICPUN_107625"/>
<evidence type="ECO:0000313" key="10">
    <source>
        <dbReference type="Proteomes" id="UP000002009"/>
    </source>
</evidence>
<organism evidence="9 10">
    <name type="scientific">Micromonas commoda (strain RCC299 / NOUM17 / CCMP2709)</name>
    <name type="common">Picoplanktonic green alga</name>
    <dbReference type="NCBI Taxonomy" id="296587"/>
    <lineage>
        <taxon>Eukaryota</taxon>
        <taxon>Viridiplantae</taxon>
        <taxon>Chlorophyta</taxon>
        <taxon>Mamiellophyceae</taxon>
        <taxon>Mamiellales</taxon>
        <taxon>Mamiellaceae</taxon>
        <taxon>Micromonas</taxon>
    </lineage>
</organism>
<dbReference type="FunCoup" id="C1FET1">
    <property type="interactions" value="1171"/>
</dbReference>
<dbReference type="SUPFAM" id="SSF47203">
    <property type="entry name" value="Acyl-CoA dehydrogenase C-terminal domain-like"/>
    <property type="match status" value="1"/>
</dbReference>
<protein>
    <recommendedName>
        <fullName evidence="11">Acyl-CoA dehydrogenase</fullName>
    </recommendedName>
</protein>
<comment type="similarity">
    <text evidence="2 6">Belongs to the acyl-CoA dehydrogenase family.</text>
</comment>
<feature type="domain" description="Acyl-CoA dehydrogenase/oxidase C-terminal" evidence="7">
    <location>
        <begin position="270"/>
        <end position="418"/>
    </location>
</feature>
<name>C1FET1_MICCC</name>
<evidence type="ECO:0000256" key="2">
    <source>
        <dbReference type="ARBA" id="ARBA00009347"/>
    </source>
</evidence>
<dbReference type="STRING" id="296587.C1FET1"/>
<keyword evidence="5 6" id="KW-0560">Oxidoreductase</keyword>
<dbReference type="GO" id="GO:0005737">
    <property type="term" value="C:cytoplasm"/>
    <property type="evidence" value="ECO:0007669"/>
    <property type="project" value="TreeGrafter"/>
</dbReference>
<dbReference type="OrthoDB" id="434771at2759"/>
<comment type="cofactor">
    <cofactor evidence="1 6">
        <name>FAD</name>
        <dbReference type="ChEBI" id="CHEBI:57692"/>
    </cofactor>
</comment>
<feature type="domain" description="Acyl-CoA oxidase/dehydrogenase middle" evidence="8">
    <location>
        <begin position="152"/>
        <end position="257"/>
    </location>
</feature>
<dbReference type="eggNOG" id="KOG1469">
    <property type="taxonomic scope" value="Eukaryota"/>
</dbReference>
<dbReference type="InterPro" id="IPR046373">
    <property type="entry name" value="Acyl-CoA_Oxase/DH_mid-dom_sf"/>
</dbReference>
<evidence type="ECO:0000256" key="1">
    <source>
        <dbReference type="ARBA" id="ARBA00001974"/>
    </source>
</evidence>
<dbReference type="GO" id="GO:0050660">
    <property type="term" value="F:flavin adenine dinucleotide binding"/>
    <property type="evidence" value="ECO:0007669"/>
    <property type="project" value="InterPro"/>
</dbReference>
<dbReference type="EMBL" id="CP001574">
    <property type="protein sequence ID" value="ACO69009.1"/>
    <property type="molecule type" value="Genomic_DNA"/>
</dbReference>
<dbReference type="InterPro" id="IPR009075">
    <property type="entry name" value="AcylCo_DH/oxidase_C"/>
</dbReference>
<evidence type="ECO:0008006" key="11">
    <source>
        <dbReference type="Google" id="ProtNLM"/>
    </source>
</evidence>
<gene>
    <name evidence="9" type="ORF">MICPUN_107625</name>
</gene>
<dbReference type="SUPFAM" id="SSF56645">
    <property type="entry name" value="Acyl-CoA dehydrogenase NM domain-like"/>
    <property type="match status" value="1"/>
</dbReference>
<dbReference type="OMA" id="LAYMYAM"/>
<dbReference type="PANTHER" id="PTHR48083">
    <property type="entry name" value="MEDIUM-CHAIN SPECIFIC ACYL-COA DEHYDROGENASE, MITOCHONDRIAL-RELATED"/>
    <property type="match status" value="1"/>
</dbReference>
<dbReference type="Pfam" id="PF00441">
    <property type="entry name" value="Acyl-CoA_dh_1"/>
    <property type="match status" value="1"/>
</dbReference>
<dbReference type="Gene3D" id="1.10.540.10">
    <property type="entry name" value="Acyl-CoA dehydrogenase/oxidase, N-terminal domain"/>
    <property type="match status" value="1"/>
</dbReference>
<dbReference type="InterPro" id="IPR006091">
    <property type="entry name" value="Acyl-CoA_Oxase/DH_mid-dom"/>
</dbReference>
<keyword evidence="3 6" id="KW-0285">Flavoprotein</keyword>
<evidence type="ECO:0000256" key="5">
    <source>
        <dbReference type="ARBA" id="ARBA00023002"/>
    </source>
</evidence>
<evidence type="ECO:0000256" key="4">
    <source>
        <dbReference type="ARBA" id="ARBA00022827"/>
    </source>
</evidence>
<dbReference type="Gene3D" id="1.20.140.10">
    <property type="entry name" value="Butyryl-CoA Dehydrogenase, subunit A, domain 3"/>
    <property type="match status" value="1"/>
</dbReference>
<dbReference type="PANTHER" id="PTHR48083:SF13">
    <property type="entry name" value="ACYL-COA DEHYDROGENASE FAMILY MEMBER 11"/>
    <property type="match status" value="1"/>
</dbReference>
<evidence type="ECO:0000256" key="6">
    <source>
        <dbReference type="RuleBase" id="RU362125"/>
    </source>
</evidence>
<evidence type="ECO:0000313" key="9">
    <source>
        <dbReference type="EMBL" id="ACO69009.1"/>
    </source>
</evidence>
<keyword evidence="4 6" id="KW-0274">FAD</keyword>
<dbReference type="GeneID" id="8250670"/>